<dbReference type="SUPFAM" id="SSF55785">
    <property type="entry name" value="PYP-like sensor domain (PAS domain)"/>
    <property type="match status" value="2"/>
</dbReference>
<keyword evidence="3" id="KW-0973">c-di-GMP</keyword>
<dbReference type="InterPro" id="IPR003018">
    <property type="entry name" value="GAF"/>
</dbReference>
<feature type="domain" description="PAS" evidence="5">
    <location>
        <begin position="305"/>
        <end position="378"/>
    </location>
</feature>
<evidence type="ECO:0000256" key="2">
    <source>
        <dbReference type="ARBA" id="ARBA00012282"/>
    </source>
</evidence>
<dbReference type="AlphaFoldDB" id="A0A1E7QAE0"/>
<keyword evidence="10" id="KW-1185">Reference proteome</keyword>
<dbReference type="Gene3D" id="3.30.70.270">
    <property type="match status" value="1"/>
</dbReference>
<dbReference type="SMART" id="SM00086">
    <property type="entry name" value="PAC"/>
    <property type="match status" value="2"/>
</dbReference>
<dbReference type="PROSITE" id="PS50112">
    <property type="entry name" value="PAS"/>
    <property type="match status" value="2"/>
</dbReference>
<dbReference type="SMART" id="SM00065">
    <property type="entry name" value="GAF"/>
    <property type="match status" value="1"/>
</dbReference>
<comment type="caution">
    <text evidence="9">The sequence shown here is derived from an EMBL/GenBank/DDBJ whole genome shotgun (WGS) entry which is preliminary data.</text>
</comment>
<dbReference type="SUPFAM" id="SSF141868">
    <property type="entry name" value="EAL domain-like"/>
    <property type="match status" value="1"/>
</dbReference>
<dbReference type="InterPro" id="IPR013656">
    <property type="entry name" value="PAS_4"/>
</dbReference>
<evidence type="ECO:0000256" key="3">
    <source>
        <dbReference type="ARBA" id="ARBA00022636"/>
    </source>
</evidence>
<dbReference type="SMART" id="SM00267">
    <property type="entry name" value="GGDEF"/>
    <property type="match status" value="1"/>
</dbReference>
<dbReference type="Pfam" id="PF00990">
    <property type="entry name" value="GGDEF"/>
    <property type="match status" value="1"/>
</dbReference>
<dbReference type="GO" id="GO:0071732">
    <property type="term" value="P:cellular response to nitric oxide"/>
    <property type="evidence" value="ECO:0007669"/>
    <property type="project" value="UniProtKB-ARBA"/>
</dbReference>
<dbReference type="EC" id="3.1.4.52" evidence="2"/>
<dbReference type="CDD" id="cd01949">
    <property type="entry name" value="GGDEF"/>
    <property type="match status" value="1"/>
</dbReference>
<evidence type="ECO:0000259" key="6">
    <source>
        <dbReference type="PROSITE" id="PS50113"/>
    </source>
</evidence>
<evidence type="ECO:0000259" key="5">
    <source>
        <dbReference type="PROSITE" id="PS50112"/>
    </source>
</evidence>
<sequence length="863" mass="97206">MYAVARDVTKLVKAERYQQAQQHILELISVEKPLAEILTAICLMAEAHNPAIKACVMLKVDQHLQITSAPSLSPSYHAALANVPIAHNAGSCGTAAFEKSLVVVEDVTTDPKWLQYSDVVLSEKLTACWSMPLVFNEDNVLGTFALYCDSARGPVEEELELMASCCRFAANAIEQVQQKQLLNEGEQRFRSLYQFNPQPVYVLDKQGYFSNINNAGSQLLEWPLVELTKMHFSRVILNEQLAEVTEYFSSAISGSPESFETSILSRTGNQHELQITLIPTWIDGEIVGVIGMAKDVTQHLQTEKQLRLFKRAVDASYNGVVISDITQPDMPITYVNSAFEKFTGYSKKESIGRNCRFLQGTERDELAIEPIRLAIESKQEVSVILKNYRKDGTLFWNNLYLSPVPDEAGAITHYIGIQTDITEQKKYEKELAFNASHDLLTGLPNRSLLRDRLVQNVKASARHKEKVAVLFIDLDGFKLINDSLGHLFGDEVIRQVSARINKQIRPGDTLARMGGDEFVLMLPDIKDINQLNDHAERVLIAISTPFKVSGRELQITASIGISVSNNDITEPMELVKQADLAMYQAKRLGRNNVQWYQAEMEILQNKRLNLRAMLKQAIENQEFELYYQPQVEAGSGRLVGLEALLRWQHPVQGFIGPDEFIPIAEETGLIIEIGQWVIEQAATYNRSLQQRGLAELVMAVNISSLQFQREGFVEQLEQTLNKVQLAPKWFELELTESLLLENIEQVIHKLQHLKQLGISIAIDDFGTGFSSLNYLKRLPLDKLKIDKSFINDLVTDKKDAAITRAIIAMAHQLELKVIAEGVETLAQSTLLQKNVCDELQGYFFSRPLPADKLEVFLKNYLPS</sequence>
<comment type="cofactor">
    <cofactor evidence="1">
        <name>Mg(2+)</name>
        <dbReference type="ChEBI" id="CHEBI:18420"/>
    </cofactor>
</comment>
<dbReference type="SMART" id="SM00052">
    <property type="entry name" value="EAL"/>
    <property type="match status" value="1"/>
</dbReference>
<dbReference type="InterPro" id="IPR052155">
    <property type="entry name" value="Biofilm_reg_signaling"/>
</dbReference>
<name>A0A1E7QAE0_9GAMM</name>
<dbReference type="NCBIfam" id="TIGR00229">
    <property type="entry name" value="sensory_box"/>
    <property type="match status" value="2"/>
</dbReference>
<dbReference type="PROSITE" id="PS50883">
    <property type="entry name" value="EAL"/>
    <property type="match status" value="1"/>
</dbReference>
<dbReference type="PIRSF" id="PIRSF005925">
    <property type="entry name" value="Dos"/>
    <property type="match status" value="1"/>
</dbReference>
<dbReference type="CDD" id="cd00130">
    <property type="entry name" value="PAS"/>
    <property type="match status" value="2"/>
</dbReference>
<dbReference type="GO" id="GO:0071111">
    <property type="term" value="F:cyclic-guanylate-specific phosphodiesterase activity"/>
    <property type="evidence" value="ECO:0007669"/>
    <property type="project" value="UniProtKB-EC"/>
</dbReference>
<dbReference type="PANTHER" id="PTHR44757:SF2">
    <property type="entry name" value="BIOFILM ARCHITECTURE MAINTENANCE PROTEIN MBAA"/>
    <property type="match status" value="1"/>
</dbReference>
<dbReference type="InterPro" id="IPR000700">
    <property type="entry name" value="PAS-assoc_C"/>
</dbReference>
<dbReference type="Gene3D" id="3.30.450.40">
    <property type="match status" value="1"/>
</dbReference>
<organism evidence="9 10">
    <name type="scientific">Rheinheimera salexigens</name>
    <dbReference type="NCBI Taxonomy" id="1628148"/>
    <lineage>
        <taxon>Bacteria</taxon>
        <taxon>Pseudomonadati</taxon>
        <taxon>Pseudomonadota</taxon>
        <taxon>Gammaproteobacteria</taxon>
        <taxon>Chromatiales</taxon>
        <taxon>Chromatiaceae</taxon>
        <taxon>Rheinheimera</taxon>
    </lineage>
</organism>
<dbReference type="InterPro" id="IPR001633">
    <property type="entry name" value="EAL_dom"/>
</dbReference>
<dbReference type="InterPro" id="IPR012226">
    <property type="entry name" value="Diguanyl_cyclase/Pdiesterase"/>
</dbReference>
<dbReference type="PROSITE" id="PS50113">
    <property type="entry name" value="PAC"/>
    <property type="match status" value="2"/>
</dbReference>
<dbReference type="FunFam" id="3.30.70.270:FF:000001">
    <property type="entry name" value="Diguanylate cyclase domain protein"/>
    <property type="match status" value="1"/>
</dbReference>
<protein>
    <recommendedName>
        <fullName evidence="2">cyclic-guanylate-specific phosphodiesterase</fullName>
        <ecNumber evidence="2">3.1.4.52</ecNumber>
    </recommendedName>
</protein>
<feature type="domain" description="PAC" evidence="6">
    <location>
        <begin position="379"/>
        <end position="433"/>
    </location>
</feature>
<evidence type="ECO:0000313" key="9">
    <source>
        <dbReference type="EMBL" id="OEY71061.1"/>
    </source>
</evidence>
<dbReference type="NCBIfam" id="TIGR00254">
    <property type="entry name" value="GGDEF"/>
    <property type="match status" value="1"/>
</dbReference>
<feature type="domain" description="PAS" evidence="5">
    <location>
        <begin position="185"/>
        <end position="255"/>
    </location>
</feature>
<evidence type="ECO:0000259" key="7">
    <source>
        <dbReference type="PROSITE" id="PS50883"/>
    </source>
</evidence>
<dbReference type="Proteomes" id="UP000242258">
    <property type="component" value="Unassembled WGS sequence"/>
</dbReference>
<dbReference type="Pfam" id="PF00563">
    <property type="entry name" value="EAL"/>
    <property type="match status" value="1"/>
</dbReference>
<dbReference type="CDD" id="cd01948">
    <property type="entry name" value="EAL"/>
    <property type="match status" value="1"/>
</dbReference>
<dbReference type="Pfam" id="PF08448">
    <property type="entry name" value="PAS_4"/>
    <property type="match status" value="1"/>
</dbReference>
<dbReference type="InterPro" id="IPR000014">
    <property type="entry name" value="PAS"/>
</dbReference>
<evidence type="ECO:0000256" key="4">
    <source>
        <dbReference type="ARBA" id="ARBA00051114"/>
    </source>
</evidence>
<feature type="domain" description="GGDEF" evidence="8">
    <location>
        <begin position="465"/>
        <end position="598"/>
    </location>
</feature>
<reference evidence="10" key="1">
    <citation type="submission" date="2016-09" db="EMBL/GenBank/DDBJ databases">
        <authorList>
            <person name="Wan X."/>
            <person name="Hou S."/>
        </authorList>
    </citation>
    <scope>NUCLEOTIDE SEQUENCE [LARGE SCALE GENOMIC DNA]</scope>
    <source>
        <strain evidence="10">KH87</strain>
    </source>
</reference>
<feature type="domain" description="EAL" evidence="7">
    <location>
        <begin position="607"/>
        <end position="861"/>
    </location>
</feature>
<dbReference type="Gene3D" id="3.20.20.450">
    <property type="entry name" value="EAL domain"/>
    <property type="match status" value="1"/>
</dbReference>
<dbReference type="Pfam" id="PF13426">
    <property type="entry name" value="PAS_9"/>
    <property type="match status" value="1"/>
</dbReference>
<dbReference type="PROSITE" id="PS50887">
    <property type="entry name" value="GGDEF"/>
    <property type="match status" value="1"/>
</dbReference>
<dbReference type="PANTHER" id="PTHR44757">
    <property type="entry name" value="DIGUANYLATE CYCLASE DGCP"/>
    <property type="match status" value="1"/>
</dbReference>
<dbReference type="SMART" id="SM00091">
    <property type="entry name" value="PAS"/>
    <property type="match status" value="2"/>
</dbReference>
<proteinExistence type="predicted"/>
<dbReference type="InterPro" id="IPR043128">
    <property type="entry name" value="Rev_trsase/Diguanyl_cyclase"/>
</dbReference>
<dbReference type="InterPro" id="IPR029787">
    <property type="entry name" value="Nucleotide_cyclase"/>
</dbReference>
<evidence type="ECO:0000313" key="10">
    <source>
        <dbReference type="Proteomes" id="UP000242258"/>
    </source>
</evidence>
<dbReference type="Pfam" id="PF13185">
    <property type="entry name" value="GAF_2"/>
    <property type="match status" value="1"/>
</dbReference>
<dbReference type="EMBL" id="MKEK01000001">
    <property type="protein sequence ID" value="OEY71061.1"/>
    <property type="molecule type" value="Genomic_DNA"/>
</dbReference>
<dbReference type="Gene3D" id="3.30.450.20">
    <property type="entry name" value="PAS domain"/>
    <property type="match status" value="2"/>
</dbReference>
<dbReference type="SUPFAM" id="SSF55781">
    <property type="entry name" value="GAF domain-like"/>
    <property type="match status" value="1"/>
</dbReference>
<dbReference type="InterPro" id="IPR029016">
    <property type="entry name" value="GAF-like_dom_sf"/>
</dbReference>
<accession>A0A1E7QAE0</accession>
<dbReference type="InterPro" id="IPR035965">
    <property type="entry name" value="PAS-like_dom_sf"/>
</dbReference>
<dbReference type="FunFam" id="3.20.20.450:FF:000001">
    <property type="entry name" value="Cyclic di-GMP phosphodiesterase yahA"/>
    <property type="match status" value="1"/>
</dbReference>
<dbReference type="STRING" id="1628148.BI198_11500"/>
<dbReference type="InterPro" id="IPR001610">
    <property type="entry name" value="PAC"/>
</dbReference>
<evidence type="ECO:0000259" key="8">
    <source>
        <dbReference type="PROSITE" id="PS50887"/>
    </source>
</evidence>
<dbReference type="SUPFAM" id="SSF55073">
    <property type="entry name" value="Nucleotide cyclase"/>
    <property type="match status" value="1"/>
</dbReference>
<dbReference type="InterPro" id="IPR035919">
    <property type="entry name" value="EAL_sf"/>
</dbReference>
<dbReference type="InterPro" id="IPR000160">
    <property type="entry name" value="GGDEF_dom"/>
</dbReference>
<gene>
    <name evidence="9" type="ORF">BI198_11500</name>
</gene>
<evidence type="ECO:0000256" key="1">
    <source>
        <dbReference type="ARBA" id="ARBA00001946"/>
    </source>
</evidence>
<comment type="catalytic activity">
    <reaction evidence="4">
        <text>3',3'-c-di-GMP + H2O = 5'-phosphoguanylyl(3'-&gt;5')guanosine + H(+)</text>
        <dbReference type="Rhea" id="RHEA:24902"/>
        <dbReference type="ChEBI" id="CHEBI:15377"/>
        <dbReference type="ChEBI" id="CHEBI:15378"/>
        <dbReference type="ChEBI" id="CHEBI:58754"/>
        <dbReference type="ChEBI" id="CHEBI:58805"/>
        <dbReference type="EC" id="3.1.4.52"/>
    </reaction>
    <physiologicalReaction direction="left-to-right" evidence="4">
        <dbReference type="Rhea" id="RHEA:24903"/>
    </physiologicalReaction>
</comment>
<feature type="domain" description="PAC" evidence="6">
    <location>
        <begin position="257"/>
        <end position="308"/>
    </location>
</feature>